<evidence type="ECO:0000313" key="1">
    <source>
        <dbReference type="EMBL" id="KAF9518253.1"/>
    </source>
</evidence>
<sequence length="166" mass="18559">MTDLSAPPSSYAARNSTPQGDLLELTHDSLDKPSFLNSVVDSVRRDRAGAVALFIGTTRDEFQGKTVTRLEYQAYTRLAMKTLSSIIEQAHTSWTQPTDLTPEALLRVAVIHRLGAVPVGQTSIIIAVSSPHRREAFEACEWILEQVKLKVQIWKREWYAGSEDAY</sequence>
<dbReference type="InterPro" id="IPR036563">
    <property type="entry name" value="MoaE_sf"/>
</dbReference>
<dbReference type="EMBL" id="MU128926">
    <property type="protein sequence ID" value="KAF9518253.1"/>
    <property type="molecule type" value="Genomic_DNA"/>
</dbReference>
<dbReference type="PANTHER" id="PTHR23404">
    <property type="entry name" value="MOLYBDOPTERIN SYNTHASE RELATED"/>
    <property type="match status" value="1"/>
</dbReference>
<dbReference type="InterPro" id="IPR003448">
    <property type="entry name" value="Mopterin_biosynth_MoaE"/>
</dbReference>
<dbReference type="AlphaFoldDB" id="A0A9P6B5S8"/>
<keyword evidence="2" id="KW-1185">Reference proteome</keyword>
<evidence type="ECO:0000313" key="2">
    <source>
        <dbReference type="Proteomes" id="UP000886523"/>
    </source>
</evidence>
<dbReference type="OrthoDB" id="5531344at2759"/>
<reference evidence="1" key="1">
    <citation type="journal article" date="2020" name="Nat. Commun.">
        <title>Large-scale genome sequencing of mycorrhizal fungi provides insights into the early evolution of symbiotic traits.</title>
        <authorList>
            <person name="Miyauchi S."/>
            <person name="Kiss E."/>
            <person name="Kuo A."/>
            <person name="Drula E."/>
            <person name="Kohler A."/>
            <person name="Sanchez-Garcia M."/>
            <person name="Morin E."/>
            <person name="Andreopoulos B."/>
            <person name="Barry K.W."/>
            <person name="Bonito G."/>
            <person name="Buee M."/>
            <person name="Carver A."/>
            <person name="Chen C."/>
            <person name="Cichocki N."/>
            <person name="Clum A."/>
            <person name="Culley D."/>
            <person name="Crous P.W."/>
            <person name="Fauchery L."/>
            <person name="Girlanda M."/>
            <person name="Hayes R.D."/>
            <person name="Keri Z."/>
            <person name="LaButti K."/>
            <person name="Lipzen A."/>
            <person name="Lombard V."/>
            <person name="Magnuson J."/>
            <person name="Maillard F."/>
            <person name="Murat C."/>
            <person name="Nolan M."/>
            <person name="Ohm R.A."/>
            <person name="Pangilinan J."/>
            <person name="Pereira M.F."/>
            <person name="Perotto S."/>
            <person name="Peter M."/>
            <person name="Pfister S."/>
            <person name="Riley R."/>
            <person name="Sitrit Y."/>
            <person name="Stielow J.B."/>
            <person name="Szollosi G."/>
            <person name="Zifcakova L."/>
            <person name="Stursova M."/>
            <person name="Spatafora J.W."/>
            <person name="Tedersoo L."/>
            <person name="Vaario L.M."/>
            <person name="Yamada A."/>
            <person name="Yan M."/>
            <person name="Wang P."/>
            <person name="Xu J."/>
            <person name="Bruns T."/>
            <person name="Baldrian P."/>
            <person name="Vilgalys R."/>
            <person name="Dunand C."/>
            <person name="Henrissat B."/>
            <person name="Grigoriev I.V."/>
            <person name="Hibbett D."/>
            <person name="Nagy L.G."/>
            <person name="Martin F.M."/>
        </authorList>
    </citation>
    <scope>NUCLEOTIDE SEQUENCE</scope>
    <source>
        <strain evidence="1">UP504</strain>
    </source>
</reference>
<accession>A0A9P6B5S8</accession>
<dbReference type="Gene3D" id="3.90.1170.40">
    <property type="entry name" value="Molybdopterin biosynthesis MoaE subunit"/>
    <property type="match status" value="1"/>
</dbReference>
<dbReference type="Pfam" id="PF02391">
    <property type="entry name" value="MoaE"/>
    <property type="match status" value="1"/>
</dbReference>
<dbReference type="Proteomes" id="UP000886523">
    <property type="component" value="Unassembled WGS sequence"/>
</dbReference>
<dbReference type="CDD" id="cd00756">
    <property type="entry name" value="MoaE"/>
    <property type="match status" value="1"/>
</dbReference>
<proteinExistence type="predicted"/>
<dbReference type="GO" id="GO:0006777">
    <property type="term" value="P:Mo-molybdopterin cofactor biosynthetic process"/>
    <property type="evidence" value="ECO:0007669"/>
    <property type="project" value="InterPro"/>
</dbReference>
<gene>
    <name evidence="1" type="ORF">BS47DRAFT_1359030</name>
</gene>
<comment type="caution">
    <text evidence="1">The sequence shown here is derived from an EMBL/GenBank/DDBJ whole genome shotgun (WGS) entry which is preliminary data.</text>
</comment>
<organism evidence="1 2">
    <name type="scientific">Hydnum rufescens UP504</name>
    <dbReference type="NCBI Taxonomy" id="1448309"/>
    <lineage>
        <taxon>Eukaryota</taxon>
        <taxon>Fungi</taxon>
        <taxon>Dikarya</taxon>
        <taxon>Basidiomycota</taxon>
        <taxon>Agaricomycotina</taxon>
        <taxon>Agaricomycetes</taxon>
        <taxon>Cantharellales</taxon>
        <taxon>Hydnaceae</taxon>
        <taxon>Hydnum</taxon>
    </lineage>
</organism>
<name>A0A9P6B5S8_9AGAM</name>
<dbReference type="SUPFAM" id="SSF54690">
    <property type="entry name" value="Molybdopterin synthase subunit MoaE"/>
    <property type="match status" value="1"/>
</dbReference>
<protein>
    <submittedName>
        <fullName evidence="1">Uncharacterized protein</fullName>
    </submittedName>
</protein>